<name>A0ABV6LT89_9BACI</name>
<dbReference type="PANTHER" id="PTHR32060">
    <property type="entry name" value="TAIL-SPECIFIC PROTEASE"/>
    <property type="match status" value="1"/>
</dbReference>
<dbReference type="SUPFAM" id="SSF50156">
    <property type="entry name" value="PDZ domain-like"/>
    <property type="match status" value="1"/>
</dbReference>
<dbReference type="Gene3D" id="3.90.226.10">
    <property type="entry name" value="2-enoyl-CoA Hydratase, Chain A, domain 1"/>
    <property type="match status" value="1"/>
</dbReference>
<evidence type="ECO:0000256" key="1">
    <source>
        <dbReference type="ARBA" id="ARBA00009179"/>
    </source>
</evidence>
<evidence type="ECO:0000256" key="6">
    <source>
        <dbReference type="SAM" id="MobiDB-lite"/>
    </source>
</evidence>
<evidence type="ECO:0000256" key="3">
    <source>
        <dbReference type="ARBA" id="ARBA00022801"/>
    </source>
</evidence>
<dbReference type="CDD" id="cd07560">
    <property type="entry name" value="Peptidase_S41_CPP"/>
    <property type="match status" value="1"/>
</dbReference>
<dbReference type="InterPro" id="IPR004447">
    <property type="entry name" value="Peptidase_S41A"/>
</dbReference>
<comment type="caution">
    <text evidence="8">The sequence shown here is derived from an EMBL/GenBank/DDBJ whole genome shotgun (WGS) entry which is preliminary data.</text>
</comment>
<dbReference type="SUPFAM" id="SSF52096">
    <property type="entry name" value="ClpP/crotonase"/>
    <property type="match status" value="1"/>
</dbReference>
<dbReference type="EMBL" id="JBHLTP010000013">
    <property type="protein sequence ID" value="MFC0525464.1"/>
    <property type="molecule type" value="Genomic_DNA"/>
</dbReference>
<dbReference type="NCBIfam" id="TIGR00225">
    <property type="entry name" value="prc"/>
    <property type="match status" value="1"/>
</dbReference>
<dbReference type="InterPro" id="IPR055210">
    <property type="entry name" value="CtpA/B_N"/>
</dbReference>
<dbReference type="RefSeq" id="WP_377350767.1">
    <property type="nucleotide sequence ID" value="NZ_JBHLTP010000013.1"/>
</dbReference>
<dbReference type="InterPro" id="IPR036366">
    <property type="entry name" value="PGBDSf"/>
</dbReference>
<protein>
    <submittedName>
        <fullName evidence="8">S41 family peptidase</fullName>
    </submittedName>
</protein>
<reference evidence="8 9" key="1">
    <citation type="submission" date="2024-09" db="EMBL/GenBank/DDBJ databases">
        <authorList>
            <person name="Sun Q."/>
            <person name="Mori K."/>
        </authorList>
    </citation>
    <scope>NUCLEOTIDE SEQUENCE [LARGE SCALE GENOMIC DNA]</scope>
    <source>
        <strain evidence="8 9">NCAIM B.02529</strain>
    </source>
</reference>
<dbReference type="CDD" id="cd06782">
    <property type="entry name" value="cpPDZ_CPP-like"/>
    <property type="match status" value="1"/>
</dbReference>
<evidence type="ECO:0000256" key="2">
    <source>
        <dbReference type="ARBA" id="ARBA00022670"/>
    </source>
</evidence>
<dbReference type="Pfam" id="PF22694">
    <property type="entry name" value="CtpB_N-like"/>
    <property type="match status" value="1"/>
</dbReference>
<dbReference type="Gene3D" id="2.30.42.10">
    <property type="match status" value="1"/>
</dbReference>
<dbReference type="Pfam" id="PF01471">
    <property type="entry name" value="PG_binding_1"/>
    <property type="match status" value="1"/>
</dbReference>
<evidence type="ECO:0000259" key="7">
    <source>
        <dbReference type="PROSITE" id="PS50106"/>
    </source>
</evidence>
<dbReference type="InterPro" id="IPR005151">
    <property type="entry name" value="Tail-specific_protease"/>
</dbReference>
<evidence type="ECO:0000256" key="4">
    <source>
        <dbReference type="ARBA" id="ARBA00022825"/>
    </source>
</evidence>
<dbReference type="InterPro" id="IPR001478">
    <property type="entry name" value="PDZ"/>
</dbReference>
<dbReference type="Gene3D" id="1.10.101.10">
    <property type="entry name" value="PGBD-like superfamily/PGBD"/>
    <property type="match status" value="1"/>
</dbReference>
<dbReference type="SMART" id="SM00245">
    <property type="entry name" value="TSPc"/>
    <property type="match status" value="1"/>
</dbReference>
<dbReference type="SMART" id="SM00228">
    <property type="entry name" value="PDZ"/>
    <property type="match status" value="1"/>
</dbReference>
<dbReference type="SUPFAM" id="SSF47090">
    <property type="entry name" value="PGBD-like"/>
    <property type="match status" value="1"/>
</dbReference>
<evidence type="ECO:0000313" key="8">
    <source>
        <dbReference type="EMBL" id="MFC0525464.1"/>
    </source>
</evidence>
<gene>
    <name evidence="8" type="ORF">ACFFGV_17915</name>
</gene>
<dbReference type="InterPro" id="IPR036365">
    <property type="entry name" value="PGBD-like_sf"/>
</dbReference>
<dbReference type="Gene3D" id="3.30.750.44">
    <property type="match status" value="1"/>
</dbReference>
<feature type="region of interest" description="Disordered" evidence="6">
    <location>
        <begin position="35"/>
        <end position="61"/>
    </location>
</feature>
<dbReference type="Proteomes" id="UP001589836">
    <property type="component" value="Unassembled WGS sequence"/>
</dbReference>
<keyword evidence="3 5" id="KW-0378">Hydrolase</keyword>
<dbReference type="PROSITE" id="PS50106">
    <property type="entry name" value="PDZ"/>
    <property type="match status" value="1"/>
</dbReference>
<dbReference type="InterPro" id="IPR036034">
    <property type="entry name" value="PDZ_sf"/>
</dbReference>
<dbReference type="Pfam" id="PF03572">
    <property type="entry name" value="Peptidase_S41"/>
    <property type="match status" value="1"/>
</dbReference>
<keyword evidence="2 5" id="KW-0645">Protease</keyword>
<keyword evidence="4 5" id="KW-0720">Serine protease</keyword>
<keyword evidence="9" id="KW-1185">Reference proteome</keyword>
<evidence type="ECO:0000256" key="5">
    <source>
        <dbReference type="RuleBase" id="RU004404"/>
    </source>
</evidence>
<sequence length="502" mass="55238">MNLKRRYLAALLILAMLIGGGATYAGVQFIQPGTGQAQEQDSDQKASTDKGTTSSDEESIGNILDGLKEDNEGELSKVNKAYSVIMEKYVSDVESKQLIEGAIQGMLDTLDDPYSTYMDKETMEQFNNSISSSFEGIGTEVSMKDGRVTIVSPFKGSPAEEAGLKPKDQIVSVDGENIEGMDLYDAVLKIRGEKGTTVTLEVDRPGVEENLSIKVKRDTIPIETVYSDVKTVDRKKVGVLEVTSFSENTAADFDKMLNELEDQGIEGLVIDVRGNPGGLFTAAQDILENFITKDQPYVQIEDSEGEKKRYFSDLNEKKDYPITVLMDEGSASASEILAGAMKEAGGYDLVGTNSFGKGTVQQALPMGDGSNLKLTLFKWLTPDGNWIHEDGIKPTVKEELPEYYYTNPVQIDKTLQFDQTSDKIANVQKMLKGLGYDPGRTDGYYSDKTVSAVEEFQQDKDLEVTGKINEKTGSTLQSLIIEKVQNKENDTQMDKALEVLFQ</sequence>
<dbReference type="InterPro" id="IPR029045">
    <property type="entry name" value="ClpP/crotonase-like_dom_sf"/>
</dbReference>
<dbReference type="Pfam" id="PF13180">
    <property type="entry name" value="PDZ_2"/>
    <property type="match status" value="1"/>
</dbReference>
<feature type="domain" description="PDZ" evidence="7">
    <location>
        <begin position="127"/>
        <end position="191"/>
    </location>
</feature>
<comment type="similarity">
    <text evidence="1 5">Belongs to the peptidase S41A family.</text>
</comment>
<evidence type="ECO:0000313" key="9">
    <source>
        <dbReference type="Proteomes" id="UP001589836"/>
    </source>
</evidence>
<proteinExistence type="inferred from homology"/>
<dbReference type="PANTHER" id="PTHR32060:SF29">
    <property type="entry name" value="CARBOXY-TERMINAL PROCESSING PROTEASE CTPB"/>
    <property type="match status" value="1"/>
</dbReference>
<dbReference type="InterPro" id="IPR002477">
    <property type="entry name" value="Peptidoglycan-bd-like"/>
</dbReference>
<accession>A0ABV6LT89</accession>
<organism evidence="8 9">
    <name type="scientific">Pontibacillus salicampi</name>
    <dbReference type="NCBI Taxonomy" id="1449801"/>
    <lineage>
        <taxon>Bacteria</taxon>
        <taxon>Bacillati</taxon>
        <taxon>Bacillota</taxon>
        <taxon>Bacilli</taxon>
        <taxon>Bacillales</taxon>
        <taxon>Bacillaceae</taxon>
        <taxon>Pontibacillus</taxon>
    </lineage>
</organism>